<protein>
    <submittedName>
        <fullName evidence="3">Uncharacterized protein DUF4352</fullName>
    </submittedName>
</protein>
<organism evidence="3 4">
    <name type="scientific">Mycolicibacterium moriokaense</name>
    <dbReference type="NCBI Taxonomy" id="39691"/>
    <lineage>
        <taxon>Bacteria</taxon>
        <taxon>Bacillati</taxon>
        <taxon>Actinomycetota</taxon>
        <taxon>Actinomycetes</taxon>
        <taxon>Mycobacteriales</taxon>
        <taxon>Mycobacteriaceae</taxon>
        <taxon>Mycolicibacterium</taxon>
    </lineage>
</organism>
<dbReference type="Gene3D" id="2.60.40.1240">
    <property type="match status" value="1"/>
</dbReference>
<gene>
    <name evidence="3" type="ORF">C8E89_102254</name>
</gene>
<keyword evidence="4" id="KW-1185">Reference proteome</keyword>
<proteinExistence type="predicted"/>
<dbReference type="EMBL" id="QJJU01000002">
    <property type="protein sequence ID" value="PXX12129.1"/>
    <property type="molecule type" value="Genomic_DNA"/>
</dbReference>
<name>A0A318HUZ7_9MYCO</name>
<dbReference type="AlphaFoldDB" id="A0A318HUZ7"/>
<dbReference type="Pfam" id="PF11611">
    <property type="entry name" value="DUF4352"/>
    <property type="match status" value="1"/>
</dbReference>
<comment type="caution">
    <text evidence="3">The sequence shown here is derived from an EMBL/GenBank/DDBJ whole genome shotgun (WGS) entry which is preliminary data.</text>
</comment>
<dbReference type="PROSITE" id="PS51257">
    <property type="entry name" value="PROKAR_LIPOPROTEIN"/>
    <property type="match status" value="1"/>
</dbReference>
<evidence type="ECO:0000313" key="4">
    <source>
        <dbReference type="Proteomes" id="UP000247781"/>
    </source>
</evidence>
<evidence type="ECO:0000313" key="3">
    <source>
        <dbReference type="EMBL" id="PXX12129.1"/>
    </source>
</evidence>
<reference evidence="4" key="1">
    <citation type="submission" date="2018-05" db="EMBL/GenBank/DDBJ databases">
        <authorList>
            <person name="Deangelis K."/>
            <person name="Huntemann M."/>
            <person name="Clum A."/>
            <person name="Pillay M."/>
            <person name="Palaniappan K."/>
            <person name="Varghese N."/>
            <person name="Mikhailova N."/>
            <person name="Stamatis D."/>
            <person name="Reddy T."/>
            <person name="Daum C."/>
            <person name="Shapiro N."/>
            <person name="Ivanova N."/>
            <person name="Kyrpides N."/>
            <person name="Woyke T."/>
        </authorList>
    </citation>
    <scope>NUCLEOTIDE SEQUENCE [LARGE SCALE GENOMIC DNA]</scope>
    <source>
        <strain evidence="4">GAS496</strain>
    </source>
</reference>
<sequence length="156" mass="16362">MRSIAVSALATAVLVTGCLGQEQRPSPGSPPTAALNEEVHDGGLAFTVTRVELAQPKIGYRTAQGTFVVVSMTVKNIGDGMRTVYCQNQVLTDLRGKTYVDAMPVGAGDDPMDIKPGKQVDIRCAFDVPVGTLAGAVEVHDQAYSTGATVKVLSVR</sequence>
<dbReference type="InterPro" id="IPR029050">
    <property type="entry name" value="Immunoprotect_excell_Ig-like"/>
</dbReference>
<reference evidence="3 4" key="2">
    <citation type="submission" date="2018-06" db="EMBL/GenBank/DDBJ databases">
        <title>Sequencing of bacterial isolates from soil warming experiment in Harvard Forest, Massachusetts, USA.</title>
        <authorList>
            <person name="Deangelis K.PhD."/>
        </authorList>
    </citation>
    <scope>NUCLEOTIDE SEQUENCE [LARGE SCALE GENOMIC DNA]</scope>
    <source>
        <strain evidence="3 4">GAS496</strain>
    </source>
</reference>
<keyword evidence="1" id="KW-0732">Signal</keyword>
<dbReference type="RefSeq" id="WP_181428059.1">
    <property type="nucleotide sequence ID" value="NZ_QJJU01000002.1"/>
</dbReference>
<evidence type="ECO:0000259" key="2">
    <source>
        <dbReference type="Pfam" id="PF11611"/>
    </source>
</evidence>
<feature type="domain" description="DUF4352" evidence="2">
    <location>
        <begin position="35"/>
        <end position="147"/>
    </location>
</feature>
<evidence type="ECO:0000256" key="1">
    <source>
        <dbReference type="ARBA" id="ARBA00022729"/>
    </source>
</evidence>
<dbReference type="Proteomes" id="UP000247781">
    <property type="component" value="Unassembled WGS sequence"/>
</dbReference>
<dbReference type="InterPro" id="IPR029051">
    <property type="entry name" value="DUF4352"/>
</dbReference>
<accession>A0A318HUZ7</accession>